<keyword evidence="3" id="KW-1185">Reference proteome</keyword>
<feature type="transmembrane region" description="Helical" evidence="1">
    <location>
        <begin position="193"/>
        <end position="212"/>
    </location>
</feature>
<name>A0A562WQK1_9BACT</name>
<keyword evidence="1" id="KW-0472">Membrane</keyword>
<evidence type="ECO:0008006" key="4">
    <source>
        <dbReference type="Google" id="ProtNLM"/>
    </source>
</evidence>
<reference evidence="2 3" key="1">
    <citation type="submission" date="2019-07" db="EMBL/GenBank/DDBJ databases">
        <title>Genomic Encyclopedia of Archaeal and Bacterial Type Strains, Phase II (KMG-II): from individual species to whole genera.</title>
        <authorList>
            <person name="Goeker M."/>
        </authorList>
    </citation>
    <scope>NUCLEOTIDE SEQUENCE [LARGE SCALE GENOMIC DNA]</scope>
    <source>
        <strain evidence="2 3">ATCC BAA-1139</strain>
    </source>
</reference>
<dbReference type="AlphaFoldDB" id="A0A562WQK1"/>
<dbReference type="RefSeq" id="WP_145018680.1">
    <property type="nucleotide sequence ID" value="NZ_VLLN01000004.1"/>
</dbReference>
<evidence type="ECO:0000313" key="3">
    <source>
        <dbReference type="Proteomes" id="UP000319449"/>
    </source>
</evidence>
<protein>
    <recommendedName>
        <fullName evidence="4">HAMP domain-containing protein</fullName>
    </recommendedName>
</protein>
<sequence length="272" mass="29889">MFRSLTTRAIIPVTVTVTGFVVVCFFLLYGLMKEDATQDAVHYETNLAGTVIKSARYSMLRDDRETMHTLIDNIGSQEGIEHVRIFNKKGLIMFSRDRAEIGRAVDKREAGCIGCHTGPVPATALGRMEQARQFVNGRNVPVIAITAPIYNEPACSSAPCHVHPASQKVLGTLDIGLSAIPLKETLATMRSRMIVFSLMVLCLTIGGVAALLRRSVFIPIQKLAEYAAQRVRGEQGGEIPRFNSELDILAEYMKVQEEDRKRSAAKNPATGP</sequence>
<feature type="transmembrane region" description="Helical" evidence="1">
    <location>
        <begin position="9"/>
        <end position="32"/>
    </location>
</feature>
<keyword evidence="1" id="KW-0812">Transmembrane</keyword>
<comment type="caution">
    <text evidence="2">The sequence shown here is derived from an EMBL/GenBank/DDBJ whole genome shotgun (WGS) entry which is preliminary data.</text>
</comment>
<organism evidence="2 3">
    <name type="scientific">Geobacter argillaceus</name>
    <dbReference type="NCBI Taxonomy" id="345631"/>
    <lineage>
        <taxon>Bacteria</taxon>
        <taxon>Pseudomonadati</taxon>
        <taxon>Thermodesulfobacteriota</taxon>
        <taxon>Desulfuromonadia</taxon>
        <taxon>Geobacterales</taxon>
        <taxon>Geobacteraceae</taxon>
        <taxon>Geobacter</taxon>
    </lineage>
</organism>
<evidence type="ECO:0000256" key="1">
    <source>
        <dbReference type="SAM" id="Phobius"/>
    </source>
</evidence>
<keyword evidence="1" id="KW-1133">Transmembrane helix</keyword>
<dbReference type="OrthoDB" id="9781147at2"/>
<accession>A0A562WQK1</accession>
<dbReference type="Gene3D" id="3.30.450.290">
    <property type="match status" value="1"/>
</dbReference>
<proteinExistence type="predicted"/>
<evidence type="ECO:0000313" key="2">
    <source>
        <dbReference type="EMBL" id="TWJ32401.1"/>
    </source>
</evidence>
<gene>
    <name evidence="2" type="ORF">JN12_00841</name>
</gene>
<dbReference type="EMBL" id="VLLN01000004">
    <property type="protein sequence ID" value="TWJ32401.1"/>
    <property type="molecule type" value="Genomic_DNA"/>
</dbReference>
<dbReference type="Proteomes" id="UP000319449">
    <property type="component" value="Unassembled WGS sequence"/>
</dbReference>